<dbReference type="Pfam" id="PF00389">
    <property type="entry name" value="2-Hacid_dh"/>
    <property type="match status" value="1"/>
</dbReference>
<dbReference type="RefSeq" id="WP_133341160.1">
    <property type="nucleotide sequence ID" value="NZ_SMZO01000002.1"/>
</dbReference>
<comment type="similarity">
    <text evidence="4">Belongs to the D-isomer specific 2-hydroxyacid dehydrogenase family.</text>
</comment>
<name>A0A4R6B3R8_9RHOB</name>
<dbReference type="PANTHER" id="PTHR10996">
    <property type="entry name" value="2-HYDROXYACID DEHYDROGENASE-RELATED"/>
    <property type="match status" value="1"/>
</dbReference>
<evidence type="ECO:0000313" key="7">
    <source>
        <dbReference type="EMBL" id="TDL91320.1"/>
    </source>
</evidence>
<evidence type="ECO:0000256" key="1">
    <source>
        <dbReference type="ARBA" id="ARBA00022857"/>
    </source>
</evidence>
<feature type="domain" description="D-isomer specific 2-hydroxyacid dehydrogenase catalytic" evidence="5">
    <location>
        <begin position="15"/>
        <end position="314"/>
    </location>
</feature>
<dbReference type="GO" id="GO:0005829">
    <property type="term" value="C:cytosol"/>
    <property type="evidence" value="ECO:0007669"/>
    <property type="project" value="TreeGrafter"/>
</dbReference>
<protein>
    <submittedName>
        <fullName evidence="7">2-hydroxyacid dehydrogenase</fullName>
    </submittedName>
</protein>
<dbReference type="PROSITE" id="PS00065">
    <property type="entry name" value="D_2_HYDROXYACID_DH_1"/>
    <property type="match status" value="1"/>
</dbReference>
<dbReference type="GO" id="GO:0016618">
    <property type="term" value="F:hydroxypyruvate reductase [NAD(P)H] activity"/>
    <property type="evidence" value="ECO:0007669"/>
    <property type="project" value="TreeGrafter"/>
</dbReference>
<gene>
    <name evidence="7" type="ORF">E2L05_01720</name>
</gene>
<sequence length="319" mass="34969">MTDKPNLLVVSRVMTAPMQAALEADFTIQPLFEQEDPQAWLAEIGADIAYVLTDGHWGVRPEVMQHLPNVKMISCYGVGYDNIDAVTWNSRGAVVTHTPNVLNAEVANTAILLWLATSRRLVRDDRHVRDGKWPDGGAPLTRSVDDRKVGILGLGRIGLELARRIAVFSPEISYHTRTEKPDVPYRYYANLTEMARDVDVMFCITPGGKATHHLVNRDVLDALGPEGTLINVGRGPVVDEQEMVKALQDGRLGSAGLDVFEFEPQVPAALFAMDQVTLLPHVGSATVETRRAMGDLAVNNLKQFLANGTTISPVPECQP</sequence>
<keyword evidence="2 4" id="KW-0560">Oxidoreductase</keyword>
<reference evidence="7 8" key="1">
    <citation type="submission" date="2019-03" db="EMBL/GenBank/DDBJ databases">
        <title>Rhodobacteraceae bacterium SM1902, a new member of the family Rhodobacteraceae isolated from Yantai.</title>
        <authorList>
            <person name="Sun Y."/>
        </authorList>
    </citation>
    <scope>NUCLEOTIDE SEQUENCE [LARGE SCALE GENOMIC DNA]</scope>
    <source>
        <strain evidence="7 8">SM1902</strain>
    </source>
</reference>
<evidence type="ECO:0000259" key="5">
    <source>
        <dbReference type="Pfam" id="PF00389"/>
    </source>
</evidence>
<keyword evidence="3" id="KW-0520">NAD</keyword>
<dbReference type="AlphaFoldDB" id="A0A4R6B3R8"/>
<organism evidence="7 8">
    <name type="scientific">Meridianimarinicoccus aquatilis</name>
    <dbReference type="NCBI Taxonomy" id="2552766"/>
    <lineage>
        <taxon>Bacteria</taxon>
        <taxon>Pseudomonadati</taxon>
        <taxon>Pseudomonadota</taxon>
        <taxon>Alphaproteobacteria</taxon>
        <taxon>Rhodobacterales</taxon>
        <taxon>Paracoccaceae</taxon>
        <taxon>Meridianimarinicoccus</taxon>
    </lineage>
</organism>
<evidence type="ECO:0000259" key="6">
    <source>
        <dbReference type="Pfam" id="PF02826"/>
    </source>
</evidence>
<dbReference type="GO" id="GO:0030267">
    <property type="term" value="F:glyoxylate reductase (NADPH) activity"/>
    <property type="evidence" value="ECO:0007669"/>
    <property type="project" value="TreeGrafter"/>
</dbReference>
<dbReference type="InterPro" id="IPR029752">
    <property type="entry name" value="D-isomer_DH_CS1"/>
</dbReference>
<dbReference type="OrthoDB" id="9793626at2"/>
<dbReference type="InterPro" id="IPR006139">
    <property type="entry name" value="D-isomer_2_OHA_DH_cat_dom"/>
</dbReference>
<dbReference type="FunFam" id="3.40.50.720:FF:000213">
    <property type="entry name" value="Putative 2-hydroxyacid dehydrogenase"/>
    <property type="match status" value="1"/>
</dbReference>
<dbReference type="Pfam" id="PF02826">
    <property type="entry name" value="2-Hacid_dh_C"/>
    <property type="match status" value="1"/>
</dbReference>
<dbReference type="InterPro" id="IPR036291">
    <property type="entry name" value="NAD(P)-bd_dom_sf"/>
</dbReference>
<evidence type="ECO:0000313" key="8">
    <source>
        <dbReference type="Proteomes" id="UP000294562"/>
    </source>
</evidence>
<dbReference type="CDD" id="cd12156">
    <property type="entry name" value="HPPR"/>
    <property type="match status" value="1"/>
</dbReference>
<evidence type="ECO:0000256" key="2">
    <source>
        <dbReference type="ARBA" id="ARBA00023002"/>
    </source>
</evidence>
<keyword evidence="1" id="KW-0521">NADP</keyword>
<dbReference type="SUPFAM" id="SSF52283">
    <property type="entry name" value="Formate/glycerate dehydrogenase catalytic domain-like"/>
    <property type="match status" value="1"/>
</dbReference>
<dbReference type="SUPFAM" id="SSF51735">
    <property type="entry name" value="NAD(P)-binding Rossmann-fold domains"/>
    <property type="match status" value="1"/>
</dbReference>
<proteinExistence type="inferred from homology"/>
<evidence type="ECO:0000256" key="3">
    <source>
        <dbReference type="ARBA" id="ARBA00023027"/>
    </source>
</evidence>
<accession>A0A4R6B3R8</accession>
<dbReference type="EMBL" id="SMZO01000002">
    <property type="protein sequence ID" value="TDL91320.1"/>
    <property type="molecule type" value="Genomic_DNA"/>
</dbReference>
<dbReference type="InterPro" id="IPR006140">
    <property type="entry name" value="D-isomer_DH_NAD-bd"/>
</dbReference>
<dbReference type="PANTHER" id="PTHR10996:SF178">
    <property type="entry name" value="2-HYDROXYACID DEHYDROGENASE YGL185C-RELATED"/>
    <property type="match status" value="1"/>
</dbReference>
<evidence type="ECO:0000256" key="4">
    <source>
        <dbReference type="RuleBase" id="RU003719"/>
    </source>
</evidence>
<dbReference type="Gene3D" id="3.40.50.720">
    <property type="entry name" value="NAD(P)-binding Rossmann-like Domain"/>
    <property type="match status" value="2"/>
</dbReference>
<dbReference type="Proteomes" id="UP000294562">
    <property type="component" value="Unassembled WGS sequence"/>
</dbReference>
<dbReference type="InterPro" id="IPR050223">
    <property type="entry name" value="D-isomer_2-hydroxyacid_DH"/>
</dbReference>
<comment type="caution">
    <text evidence="7">The sequence shown here is derived from an EMBL/GenBank/DDBJ whole genome shotgun (WGS) entry which is preliminary data.</text>
</comment>
<feature type="domain" description="D-isomer specific 2-hydroxyacid dehydrogenase NAD-binding" evidence="6">
    <location>
        <begin position="113"/>
        <end position="283"/>
    </location>
</feature>
<keyword evidence="8" id="KW-1185">Reference proteome</keyword>
<dbReference type="GO" id="GO:0051287">
    <property type="term" value="F:NAD binding"/>
    <property type="evidence" value="ECO:0007669"/>
    <property type="project" value="InterPro"/>
</dbReference>